<name>A0AAD5MWA8_PARTN</name>
<dbReference type="Proteomes" id="UP001196413">
    <property type="component" value="Unassembled WGS sequence"/>
</dbReference>
<evidence type="ECO:0000256" key="5">
    <source>
        <dbReference type="ARBA" id="ARBA00023134"/>
    </source>
</evidence>
<evidence type="ECO:0000256" key="4">
    <source>
        <dbReference type="ARBA" id="ARBA00022824"/>
    </source>
</evidence>
<feature type="domain" description="SRP54-type proteins GTP-binding" evidence="9">
    <location>
        <begin position="222"/>
        <end position="340"/>
    </location>
</feature>
<dbReference type="AlphaFoldDB" id="A0AAD5MWA8"/>
<keyword evidence="7" id="KW-0675">Receptor</keyword>
<sequence>MLALDPSRDMCFKPQSPVNEIVKRREILTRKTNAQKHRTVKADMKKKGKQARVWEFSGNVENLTNLDYSADKDKANAEIYDVEDLAFVNEQRKFVGQSAQLQGFSDKECDDDEEIVATRRSCGWFGVFKILVSNRKITAEDIEPILDNMRENLILKNVAADPANKICLSVGRKLEGKVLSTFSRISTEVKQAVKESLSQLLTPKRRVDILRDIVEAKHKGRPCVIVFCGVNGVEKATILAKVAFWLNENHNRVLIVAGDTFRAGAVEQLRTHTKHLNALHPNSVQMCGSYHENVSHVPKRAMAGLRENSSAPWNSPERWADWADVFVASVNHLHRQMATS</sequence>
<dbReference type="PANTHER" id="PTHR43134">
    <property type="entry name" value="SIGNAL RECOGNITION PARTICLE RECEPTOR SUBUNIT ALPHA"/>
    <property type="match status" value="1"/>
</dbReference>
<gene>
    <name evidence="11" type="ORF">KIN20_012496</name>
</gene>
<proteinExistence type="inferred from homology"/>
<keyword evidence="5" id="KW-0342">GTP-binding</keyword>
<evidence type="ECO:0000256" key="7">
    <source>
        <dbReference type="ARBA" id="ARBA00023170"/>
    </source>
</evidence>
<dbReference type="Gene3D" id="3.40.50.300">
    <property type="entry name" value="P-loop containing nucleotide triphosphate hydrolases"/>
    <property type="match status" value="1"/>
</dbReference>
<comment type="similarity">
    <text evidence="2">Belongs to the GTP-binding SRP family.</text>
</comment>
<evidence type="ECO:0000313" key="12">
    <source>
        <dbReference type="Proteomes" id="UP001196413"/>
    </source>
</evidence>
<dbReference type="PANTHER" id="PTHR43134:SF1">
    <property type="entry name" value="SIGNAL RECOGNITION PARTICLE RECEPTOR SUBUNIT ALPHA"/>
    <property type="match status" value="1"/>
</dbReference>
<reference evidence="11" key="1">
    <citation type="submission" date="2021-06" db="EMBL/GenBank/DDBJ databases">
        <title>Parelaphostrongylus tenuis whole genome reference sequence.</title>
        <authorList>
            <person name="Garwood T.J."/>
            <person name="Larsen P.A."/>
            <person name="Fountain-Jones N.M."/>
            <person name="Garbe J.R."/>
            <person name="Macchietto M.G."/>
            <person name="Kania S.A."/>
            <person name="Gerhold R.W."/>
            <person name="Richards J.E."/>
            <person name="Wolf T.M."/>
        </authorList>
    </citation>
    <scope>NUCLEOTIDE SEQUENCE</scope>
    <source>
        <strain evidence="11">MNPRO001-30</strain>
        <tissue evidence="11">Meninges</tissue>
    </source>
</reference>
<dbReference type="EMBL" id="JAHQIW010002378">
    <property type="protein sequence ID" value="KAJ1355186.1"/>
    <property type="molecule type" value="Genomic_DNA"/>
</dbReference>
<keyword evidence="6" id="KW-0472">Membrane</keyword>
<evidence type="ECO:0000256" key="3">
    <source>
        <dbReference type="ARBA" id="ARBA00022741"/>
    </source>
</evidence>
<dbReference type="GO" id="GO:0005525">
    <property type="term" value="F:GTP binding"/>
    <property type="evidence" value="ECO:0007669"/>
    <property type="project" value="UniProtKB-KW"/>
</dbReference>
<dbReference type="GO" id="GO:0003924">
    <property type="term" value="F:GTPase activity"/>
    <property type="evidence" value="ECO:0007669"/>
    <property type="project" value="InterPro"/>
</dbReference>
<dbReference type="GO" id="GO:0006886">
    <property type="term" value="P:intracellular protein transport"/>
    <property type="evidence" value="ECO:0007669"/>
    <property type="project" value="InterPro"/>
</dbReference>
<protein>
    <recommendedName>
        <fullName evidence="13">SRP54-type proteins GTP-binding domain-containing protein</fullName>
    </recommendedName>
</protein>
<dbReference type="InterPro" id="IPR027417">
    <property type="entry name" value="P-loop_NTPase"/>
</dbReference>
<dbReference type="Pfam" id="PF00448">
    <property type="entry name" value="SRP54"/>
    <property type="match status" value="1"/>
</dbReference>
<dbReference type="SMART" id="SM00963">
    <property type="entry name" value="SRP54_N"/>
    <property type="match status" value="1"/>
</dbReference>
<dbReference type="Gene3D" id="1.20.120.140">
    <property type="entry name" value="Signal recognition particle SRP54, nucleotide-binding domain"/>
    <property type="match status" value="1"/>
</dbReference>
<keyword evidence="3" id="KW-0547">Nucleotide-binding</keyword>
<keyword evidence="12" id="KW-1185">Reference proteome</keyword>
<evidence type="ECO:0008006" key="13">
    <source>
        <dbReference type="Google" id="ProtNLM"/>
    </source>
</evidence>
<feature type="domain" description="Signal recognition particle SRP54 helical bundle" evidence="10">
    <location>
        <begin position="124"/>
        <end position="201"/>
    </location>
</feature>
<organism evidence="11 12">
    <name type="scientific">Parelaphostrongylus tenuis</name>
    <name type="common">Meningeal worm</name>
    <dbReference type="NCBI Taxonomy" id="148309"/>
    <lineage>
        <taxon>Eukaryota</taxon>
        <taxon>Metazoa</taxon>
        <taxon>Ecdysozoa</taxon>
        <taxon>Nematoda</taxon>
        <taxon>Chromadorea</taxon>
        <taxon>Rhabditida</taxon>
        <taxon>Rhabditina</taxon>
        <taxon>Rhabditomorpha</taxon>
        <taxon>Strongyloidea</taxon>
        <taxon>Metastrongylidae</taxon>
        <taxon>Parelaphostrongylus</taxon>
    </lineage>
</organism>
<dbReference type="Pfam" id="PF02881">
    <property type="entry name" value="SRP54_N"/>
    <property type="match status" value="1"/>
</dbReference>
<dbReference type="SUPFAM" id="SSF47364">
    <property type="entry name" value="Domain of the SRP/SRP receptor G-proteins"/>
    <property type="match status" value="1"/>
</dbReference>
<dbReference type="InterPro" id="IPR042101">
    <property type="entry name" value="SRP54_N_sf"/>
</dbReference>
<comment type="caution">
    <text evidence="11">The sequence shown here is derived from an EMBL/GenBank/DDBJ whole genome shotgun (WGS) entry which is preliminary data.</text>
</comment>
<dbReference type="GO" id="GO:0005047">
    <property type="term" value="F:signal recognition particle binding"/>
    <property type="evidence" value="ECO:0007669"/>
    <property type="project" value="InterPro"/>
</dbReference>
<dbReference type="Pfam" id="PF04086">
    <property type="entry name" value="SRP-alpha_N"/>
    <property type="match status" value="1"/>
</dbReference>
<dbReference type="InterPro" id="IPR007222">
    <property type="entry name" value="Sig_recog_particle_rcpt_asu_N"/>
</dbReference>
<dbReference type="InterPro" id="IPR036225">
    <property type="entry name" value="SRP/SRP_N"/>
</dbReference>
<dbReference type="InterPro" id="IPR013822">
    <property type="entry name" value="Signal_recog_particl_SRP54_hlx"/>
</dbReference>
<evidence type="ECO:0000256" key="8">
    <source>
        <dbReference type="ARBA" id="ARBA00029433"/>
    </source>
</evidence>
<dbReference type="GO" id="GO:0006614">
    <property type="term" value="P:SRP-dependent cotranslational protein targeting to membrane"/>
    <property type="evidence" value="ECO:0007669"/>
    <property type="project" value="InterPro"/>
</dbReference>
<dbReference type="SMART" id="SM00962">
    <property type="entry name" value="SRP54"/>
    <property type="match status" value="1"/>
</dbReference>
<accession>A0AAD5MWA8</accession>
<evidence type="ECO:0000259" key="10">
    <source>
        <dbReference type="SMART" id="SM00963"/>
    </source>
</evidence>
<comment type="subcellular location">
    <subcellularLocation>
        <location evidence="8">Endomembrane system</location>
        <topology evidence="8">Peripheral membrane protein</topology>
        <orientation evidence="8">Cytoplasmic side</orientation>
    </subcellularLocation>
    <subcellularLocation>
        <location evidence="1">Endoplasmic reticulum membrane</location>
    </subcellularLocation>
</comment>
<evidence type="ECO:0000256" key="2">
    <source>
        <dbReference type="ARBA" id="ARBA00008531"/>
    </source>
</evidence>
<evidence type="ECO:0000313" key="11">
    <source>
        <dbReference type="EMBL" id="KAJ1355186.1"/>
    </source>
</evidence>
<evidence type="ECO:0000256" key="6">
    <source>
        <dbReference type="ARBA" id="ARBA00023136"/>
    </source>
</evidence>
<keyword evidence="4" id="KW-0256">Endoplasmic reticulum</keyword>
<evidence type="ECO:0000256" key="1">
    <source>
        <dbReference type="ARBA" id="ARBA00004586"/>
    </source>
</evidence>
<dbReference type="SUPFAM" id="SSF52540">
    <property type="entry name" value="P-loop containing nucleoside triphosphate hydrolases"/>
    <property type="match status" value="1"/>
</dbReference>
<dbReference type="GO" id="GO:0005785">
    <property type="term" value="C:signal recognition particle receptor complex"/>
    <property type="evidence" value="ECO:0007669"/>
    <property type="project" value="InterPro"/>
</dbReference>
<evidence type="ECO:0000259" key="9">
    <source>
        <dbReference type="SMART" id="SM00962"/>
    </source>
</evidence>
<dbReference type="InterPro" id="IPR000897">
    <property type="entry name" value="SRP54_GTPase_dom"/>
</dbReference>